<dbReference type="InterPro" id="IPR013154">
    <property type="entry name" value="ADH-like_N"/>
</dbReference>
<dbReference type="GO" id="GO:0005737">
    <property type="term" value="C:cytoplasm"/>
    <property type="evidence" value="ECO:0007669"/>
    <property type="project" value="TreeGrafter"/>
</dbReference>
<dbReference type="InterPro" id="IPR020843">
    <property type="entry name" value="ER"/>
</dbReference>
<gene>
    <name evidence="8" type="ORF">HII31_05862</name>
</gene>
<name>A0A8H6RKQ9_9PEZI</name>
<accession>A0A8H6RKQ9</accession>
<dbReference type="SUPFAM" id="SSF51735">
    <property type="entry name" value="NAD(P)-binding Rossmann-fold domains"/>
    <property type="match status" value="1"/>
</dbReference>
<evidence type="ECO:0000259" key="7">
    <source>
        <dbReference type="SMART" id="SM00829"/>
    </source>
</evidence>
<dbReference type="Pfam" id="PF08240">
    <property type="entry name" value="ADH_N"/>
    <property type="match status" value="1"/>
</dbReference>
<dbReference type="AlphaFoldDB" id="A0A8H6RKQ9"/>
<dbReference type="Proteomes" id="UP000660729">
    <property type="component" value="Unassembled WGS sequence"/>
</dbReference>
<reference evidence="8" key="1">
    <citation type="submission" date="2020-04" db="EMBL/GenBank/DDBJ databases">
        <title>Draft genome resource of the tomato pathogen Pseudocercospora fuligena.</title>
        <authorList>
            <person name="Zaccaron A."/>
        </authorList>
    </citation>
    <scope>NUCLEOTIDE SEQUENCE</scope>
    <source>
        <strain evidence="8">PF001</strain>
    </source>
</reference>
<keyword evidence="9" id="KW-1185">Reference proteome</keyword>
<evidence type="ECO:0000256" key="5">
    <source>
        <dbReference type="ARBA" id="ARBA00023002"/>
    </source>
</evidence>
<dbReference type="InterPro" id="IPR036291">
    <property type="entry name" value="NAD(P)-bd_dom_sf"/>
</dbReference>
<feature type="domain" description="Enoyl reductase (ER)" evidence="7">
    <location>
        <begin position="12"/>
        <end position="365"/>
    </location>
</feature>
<dbReference type="Gene3D" id="3.40.50.720">
    <property type="entry name" value="NAD(P)-binding Rossmann-like Domain"/>
    <property type="match status" value="1"/>
</dbReference>
<evidence type="ECO:0000313" key="8">
    <source>
        <dbReference type="EMBL" id="KAF7192814.1"/>
    </source>
</evidence>
<comment type="caution">
    <text evidence="8">The sequence shown here is derived from an EMBL/GenBank/DDBJ whole genome shotgun (WGS) entry which is preliminary data.</text>
</comment>
<dbReference type="PANTHER" id="PTHR42940:SF8">
    <property type="entry name" value="VACUOLAR PROTEIN SORTING-ASSOCIATED PROTEIN 11"/>
    <property type="match status" value="1"/>
</dbReference>
<dbReference type="OrthoDB" id="256333at2759"/>
<dbReference type="SMART" id="SM00829">
    <property type="entry name" value="PKS_ER"/>
    <property type="match status" value="1"/>
</dbReference>
<comment type="similarity">
    <text evidence="2">Belongs to the zinc-containing alcohol dehydrogenase family.</text>
</comment>
<evidence type="ECO:0000256" key="2">
    <source>
        <dbReference type="ARBA" id="ARBA00008072"/>
    </source>
</evidence>
<keyword evidence="6" id="KW-0520">NAD</keyword>
<sequence length="371" mass="39793">MPPTQMRAQIIESFNTPYVLTTVNTPQIKDPNDVLVKLHAAGYCHTDGMMCAGACKPDPPKFPHINSHEIAGEIVALHDSPSRYAAEYQIGERVISTGRPFHPCGECFECVDTTRPDHDDGYSIVCPYCEFNGMSKDGGFAEFVVVDARQLAKIPDNISATDAAPLSCAGITIYGALKRTGIQAGQRVAIIGAGGGLGHLGLQFADALGFRTLGVDAADGPLELARSLGSNAMIVDARKANGEDIKSQMGKEDGKSHRDEMGVDAAVILVESQAGFDFGFNLVKNHGTVVVVSYGEKGFRVSSRDLVYRDIRIVGTILGSIKTLREMMDVVAKHNVKPVTTAFPFGKLNELVDEYHKGKGGKFVVEMSGST</sequence>
<organism evidence="8 9">
    <name type="scientific">Pseudocercospora fuligena</name>
    <dbReference type="NCBI Taxonomy" id="685502"/>
    <lineage>
        <taxon>Eukaryota</taxon>
        <taxon>Fungi</taxon>
        <taxon>Dikarya</taxon>
        <taxon>Ascomycota</taxon>
        <taxon>Pezizomycotina</taxon>
        <taxon>Dothideomycetes</taxon>
        <taxon>Dothideomycetidae</taxon>
        <taxon>Mycosphaerellales</taxon>
        <taxon>Mycosphaerellaceae</taxon>
        <taxon>Pseudocercospora</taxon>
    </lineage>
</organism>
<dbReference type="PANTHER" id="PTHR42940">
    <property type="entry name" value="ALCOHOL DEHYDROGENASE 1-RELATED"/>
    <property type="match status" value="1"/>
</dbReference>
<dbReference type="FunFam" id="3.40.50.720:FF:000039">
    <property type="entry name" value="Alcohol dehydrogenase AdhP"/>
    <property type="match status" value="1"/>
</dbReference>
<dbReference type="Pfam" id="PF00107">
    <property type="entry name" value="ADH_zinc_N"/>
    <property type="match status" value="1"/>
</dbReference>
<proteinExistence type="inferred from homology"/>
<dbReference type="SUPFAM" id="SSF50129">
    <property type="entry name" value="GroES-like"/>
    <property type="match status" value="1"/>
</dbReference>
<evidence type="ECO:0000256" key="4">
    <source>
        <dbReference type="ARBA" id="ARBA00022833"/>
    </source>
</evidence>
<comment type="cofactor">
    <cofactor evidence="1">
        <name>Zn(2+)</name>
        <dbReference type="ChEBI" id="CHEBI:29105"/>
    </cofactor>
</comment>
<dbReference type="GO" id="GO:0046872">
    <property type="term" value="F:metal ion binding"/>
    <property type="evidence" value="ECO:0007669"/>
    <property type="project" value="UniProtKB-KW"/>
</dbReference>
<keyword evidence="5" id="KW-0560">Oxidoreductase</keyword>
<dbReference type="GO" id="GO:0004022">
    <property type="term" value="F:alcohol dehydrogenase (NAD+) activity"/>
    <property type="evidence" value="ECO:0007669"/>
    <property type="project" value="TreeGrafter"/>
</dbReference>
<dbReference type="InterPro" id="IPR011032">
    <property type="entry name" value="GroES-like_sf"/>
</dbReference>
<evidence type="ECO:0000256" key="6">
    <source>
        <dbReference type="ARBA" id="ARBA00023027"/>
    </source>
</evidence>
<keyword evidence="4" id="KW-0862">Zinc</keyword>
<evidence type="ECO:0000256" key="3">
    <source>
        <dbReference type="ARBA" id="ARBA00022723"/>
    </source>
</evidence>
<keyword evidence="3" id="KW-0479">Metal-binding</keyword>
<protein>
    <submittedName>
        <fullName evidence="8">Alcohol dehydrogenase</fullName>
    </submittedName>
</protein>
<dbReference type="Gene3D" id="3.90.180.10">
    <property type="entry name" value="Medium-chain alcohol dehydrogenases, catalytic domain"/>
    <property type="match status" value="1"/>
</dbReference>
<evidence type="ECO:0000313" key="9">
    <source>
        <dbReference type="Proteomes" id="UP000660729"/>
    </source>
</evidence>
<dbReference type="InterPro" id="IPR013149">
    <property type="entry name" value="ADH-like_C"/>
</dbReference>
<dbReference type="EMBL" id="JABCIY010000106">
    <property type="protein sequence ID" value="KAF7192814.1"/>
    <property type="molecule type" value="Genomic_DNA"/>
</dbReference>
<evidence type="ECO:0000256" key="1">
    <source>
        <dbReference type="ARBA" id="ARBA00001947"/>
    </source>
</evidence>